<reference evidence="2 3" key="1">
    <citation type="submission" date="2018-05" db="EMBL/GenBank/DDBJ databases">
        <title>Draft genome sequence of Scytalidium lignicola DSM 105466, a ubiquitous saprotrophic fungus.</title>
        <authorList>
            <person name="Buettner E."/>
            <person name="Gebauer A.M."/>
            <person name="Hofrichter M."/>
            <person name="Liers C."/>
            <person name="Kellner H."/>
        </authorList>
    </citation>
    <scope>NUCLEOTIDE SEQUENCE [LARGE SCALE GENOMIC DNA]</scope>
    <source>
        <strain evidence="2 3">DSM 105466</strain>
    </source>
</reference>
<keyword evidence="3" id="KW-1185">Reference proteome</keyword>
<proteinExistence type="predicted"/>
<feature type="non-terminal residue" evidence="2">
    <location>
        <position position="1"/>
    </location>
</feature>
<dbReference type="AlphaFoldDB" id="A0A3E2H232"/>
<dbReference type="EMBL" id="NCSJ02000213">
    <property type="protein sequence ID" value="RFU27302.1"/>
    <property type="molecule type" value="Genomic_DNA"/>
</dbReference>
<feature type="region of interest" description="Disordered" evidence="1">
    <location>
        <begin position="107"/>
        <end position="127"/>
    </location>
</feature>
<sequence>MKQEKDRKEVQKAANKEVRILHQIANKERKNQKAAWVAWHKKEAFRKKAIKQLPRGVMGVLKLYKEYTLPPFIELGKEPIDQKPSVIPTADLADIPCYRLPQTPVQQPIRTSFARPEPLEELEQEQE</sequence>
<feature type="non-terminal residue" evidence="2">
    <location>
        <position position="127"/>
    </location>
</feature>
<evidence type="ECO:0000313" key="2">
    <source>
        <dbReference type="EMBL" id="RFU27302.1"/>
    </source>
</evidence>
<evidence type="ECO:0000313" key="3">
    <source>
        <dbReference type="Proteomes" id="UP000258309"/>
    </source>
</evidence>
<comment type="caution">
    <text evidence="2">The sequence shown here is derived from an EMBL/GenBank/DDBJ whole genome shotgun (WGS) entry which is preliminary data.</text>
</comment>
<dbReference type="Proteomes" id="UP000258309">
    <property type="component" value="Unassembled WGS sequence"/>
</dbReference>
<gene>
    <name evidence="2" type="ORF">B7463_g9060</name>
</gene>
<evidence type="ECO:0000256" key="1">
    <source>
        <dbReference type="SAM" id="MobiDB-lite"/>
    </source>
</evidence>
<accession>A0A3E2H232</accession>
<organism evidence="2 3">
    <name type="scientific">Scytalidium lignicola</name>
    <name type="common">Hyphomycete</name>
    <dbReference type="NCBI Taxonomy" id="5539"/>
    <lineage>
        <taxon>Eukaryota</taxon>
        <taxon>Fungi</taxon>
        <taxon>Dikarya</taxon>
        <taxon>Ascomycota</taxon>
        <taxon>Pezizomycotina</taxon>
        <taxon>Leotiomycetes</taxon>
        <taxon>Leotiomycetes incertae sedis</taxon>
        <taxon>Scytalidium</taxon>
    </lineage>
</organism>
<name>A0A3E2H232_SCYLI</name>
<protein>
    <submittedName>
        <fullName evidence="2">Uncharacterized protein</fullName>
    </submittedName>
</protein>